<reference evidence="1 2" key="1">
    <citation type="journal article" date="2022" name="bioRxiv">
        <title>The genome of the oomycete Peronosclerospora sorghi, a cosmopolitan pathogen of maize and sorghum, is inflated with dispersed pseudogenes.</title>
        <authorList>
            <person name="Fletcher K."/>
            <person name="Martin F."/>
            <person name="Isakeit T."/>
            <person name="Cavanaugh K."/>
            <person name="Magill C."/>
            <person name="Michelmore R."/>
        </authorList>
    </citation>
    <scope>NUCLEOTIDE SEQUENCE [LARGE SCALE GENOMIC DNA]</scope>
    <source>
        <strain evidence="1">P6</strain>
    </source>
</reference>
<keyword evidence="2" id="KW-1185">Reference proteome</keyword>
<evidence type="ECO:0000313" key="2">
    <source>
        <dbReference type="Proteomes" id="UP001163321"/>
    </source>
</evidence>
<dbReference type="EMBL" id="CM047581">
    <property type="protein sequence ID" value="KAI9916736.1"/>
    <property type="molecule type" value="Genomic_DNA"/>
</dbReference>
<name>A0ACC0WEL4_9STRA</name>
<protein>
    <submittedName>
        <fullName evidence="1">Uncharacterized protein</fullName>
    </submittedName>
</protein>
<gene>
    <name evidence="1" type="ORF">PsorP6_016961</name>
</gene>
<organism evidence="1 2">
    <name type="scientific">Peronosclerospora sorghi</name>
    <dbReference type="NCBI Taxonomy" id="230839"/>
    <lineage>
        <taxon>Eukaryota</taxon>
        <taxon>Sar</taxon>
        <taxon>Stramenopiles</taxon>
        <taxon>Oomycota</taxon>
        <taxon>Peronosporomycetes</taxon>
        <taxon>Peronosporales</taxon>
        <taxon>Peronosporaceae</taxon>
        <taxon>Peronosclerospora</taxon>
    </lineage>
</organism>
<sequence length="119" mass="13246">MASESDSDSEPHSGDQLESDSGEANTIEETREDDEKPTFPVDPICSDDFAPARIRRAKLMTFGTIAIQHVDLQPLPPSQQEYPMVASVNSFEWLSEGMGDTIPPDHDIILWDTSCKPPW</sequence>
<dbReference type="Proteomes" id="UP001163321">
    <property type="component" value="Chromosome 2"/>
</dbReference>
<accession>A0ACC0WEL4</accession>
<proteinExistence type="predicted"/>
<comment type="caution">
    <text evidence="1">The sequence shown here is derived from an EMBL/GenBank/DDBJ whole genome shotgun (WGS) entry which is preliminary data.</text>
</comment>
<evidence type="ECO:0000313" key="1">
    <source>
        <dbReference type="EMBL" id="KAI9916736.1"/>
    </source>
</evidence>